<feature type="compositionally biased region" description="Low complexity" evidence="6">
    <location>
        <begin position="12"/>
        <end position="27"/>
    </location>
</feature>
<evidence type="ECO:0000256" key="7">
    <source>
        <dbReference type="SAM" id="Phobius"/>
    </source>
</evidence>
<dbReference type="OrthoDB" id="359492at2157"/>
<dbReference type="InterPro" id="IPR052983">
    <property type="entry name" value="MFS_Riboflavin_Transporter"/>
</dbReference>
<reference evidence="9 10" key="1">
    <citation type="journal article" date="2014" name="PLoS Genet.">
        <title>Phylogenetically driven sequencing of extremely halophilic archaea reveals strategies for static and dynamic osmo-response.</title>
        <authorList>
            <person name="Becker E.A."/>
            <person name="Seitzer P.M."/>
            <person name="Tritt A."/>
            <person name="Larsen D."/>
            <person name="Krusor M."/>
            <person name="Yao A.I."/>
            <person name="Wu D."/>
            <person name="Madern D."/>
            <person name="Eisen J.A."/>
            <person name="Darling A.E."/>
            <person name="Facciotti M.T."/>
        </authorList>
    </citation>
    <scope>NUCLEOTIDE SEQUENCE [LARGE SCALE GENOMIC DNA]</scope>
    <source>
        <strain evidence="9 10">DSM 21995</strain>
    </source>
</reference>
<feature type="transmembrane region" description="Helical" evidence="7">
    <location>
        <begin position="343"/>
        <end position="362"/>
    </location>
</feature>
<evidence type="ECO:0000313" key="10">
    <source>
        <dbReference type="Proteomes" id="UP000011650"/>
    </source>
</evidence>
<feature type="transmembrane region" description="Helical" evidence="7">
    <location>
        <begin position="50"/>
        <end position="69"/>
    </location>
</feature>
<feature type="transmembrane region" description="Helical" evidence="7">
    <location>
        <begin position="206"/>
        <end position="225"/>
    </location>
</feature>
<keyword evidence="4 7" id="KW-1133">Transmembrane helix</keyword>
<evidence type="ECO:0000256" key="3">
    <source>
        <dbReference type="ARBA" id="ARBA00022692"/>
    </source>
</evidence>
<protein>
    <submittedName>
        <fullName evidence="9">Major facilitator superfamily MFS_1</fullName>
    </submittedName>
</protein>
<feature type="region of interest" description="Disordered" evidence="6">
    <location>
        <begin position="1"/>
        <end position="34"/>
    </location>
</feature>
<dbReference type="PANTHER" id="PTHR43385:SF1">
    <property type="entry name" value="RIBOFLAVIN TRANSPORTER RIBJ"/>
    <property type="match status" value="1"/>
</dbReference>
<feature type="transmembrane region" description="Helical" evidence="7">
    <location>
        <begin position="432"/>
        <end position="453"/>
    </location>
</feature>
<dbReference type="Proteomes" id="UP000011650">
    <property type="component" value="Unassembled WGS sequence"/>
</dbReference>
<dbReference type="RefSeq" id="WP_008006431.1">
    <property type="nucleotide sequence ID" value="NZ_AOJG01000030.1"/>
</dbReference>
<evidence type="ECO:0000259" key="8">
    <source>
        <dbReference type="PROSITE" id="PS50850"/>
    </source>
</evidence>
<dbReference type="PATRIC" id="fig|1227482.3.peg.2145"/>
<feature type="transmembrane region" description="Helical" evidence="7">
    <location>
        <begin position="81"/>
        <end position="98"/>
    </location>
</feature>
<proteinExistence type="predicted"/>
<feature type="transmembrane region" description="Helical" evidence="7">
    <location>
        <begin position="368"/>
        <end position="393"/>
    </location>
</feature>
<comment type="caution">
    <text evidence="9">The sequence shown here is derived from an EMBL/GenBank/DDBJ whole genome shotgun (WGS) entry which is preliminary data.</text>
</comment>
<keyword evidence="2" id="KW-0813">Transport</keyword>
<dbReference type="Gene3D" id="1.20.1250.20">
    <property type="entry name" value="MFS general substrate transporter like domains"/>
    <property type="match status" value="2"/>
</dbReference>
<dbReference type="EMBL" id="AOJG01000030">
    <property type="protein sequence ID" value="EMA59079.1"/>
    <property type="molecule type" value="Genomic_DNA"/>
</dbReference>
<feature type="transmembrane region" description="Helical" evidence="7">
    <location>
        <begin position="173"/>
        <end position="194"/>
    </location>
</feature>
<evidence type="ECO:0000256" key="2">
    <source>
        <dbReference type="ARBA" id="ARBA00022448"/>
    </source>
</evidence>
<dbReference type="STRING" id="1227482.C469_10631"/>
<keyword evidence="5 7" id="KW-0472">Membrane</keyword>
<organism evidence="9 10">
    <name type="scientific">Halorubrum lipolyticum DSM 21995</name>
    <dbReference type="NCBI Taxonomy" id="1227482"/>
    <lineage>
        <taxon>Archaea</taxon>
        <taxon>Methanobacteriati</taxon>
        <taxon>Methanobacteriota</taxon>
        <taxon>Stenosarchaea group</taxon>
        <taxon>Halobacteria</taxon>
        <taxon>Halobacteriales</taxon>
        <taxon>Haloferacaceae</taxon>
        <taxon>Halorubrum</taxon>
    </lineage>
</organism>
<dbReference type="InterPro" id="IPR011701">
    <property type="entry name" value="MFS"/>
</dbReference>
<dbReference type="GO" id="GO:0022857">
    <property type="term" value="F:transmembrane transporter activity"/>
    <property type="evidence" value="ECO:0007669"/>
    <property type="project" value="InterPro"/>
</dbReference>
<dbReference type="SUPFAM" id="SSF103473">
    <property type="entry name" value="MFS general substrate transporter"/>
    <property type="match status" value="1"/>
</dbReference>
<feature type="transmembrane region" description="Helical" evidence="7">
    <location>
        <begin position="405"/>
        <end position="426"/>
    </location>
</feature>
<dbReference type="PROSITE" id="PS50850">
    <property type="entry name" value="MFS"/>
    <property type="match status" value="1"/>
</dbReference>
<feature type="transmembrane region" description="Helical" evidence="7">
    <location>
        <begin position="143"/>
        <end position="161"/>
    </location>
</feature>
<dbReference type="AlphaFoldDB" id="M0NPI1"/>
<sequence>MADDADGPPDDSPTADGPPADSPATDPEASAGSGVDYAGRASEILGFSRWWQIAAAAGMMAAVSPYQYVWSSIEQPLAESLDIALPALGAVFSFYVVFQSLSQFPAGKWRDSRGPGALTFLAALLAGGGYVGLAYATTLWQLYLLYSLGAVGVGIVYTVAVNTAVKWFPDRTGLTTGVGTMAFAAGSALVVPYVRANATVAAYSDVLRNVGLGILVVTLVGAFLLRDPPDDWLGLDGGGGDGDGAGGDDEGGDGSDGLAASLRGRAYTTREMLSTWQFWLLYAMFVAMAGADLLVIANVVRFAEQFGLRAVVATASATLLPVAAGVSRMILGEASDRFDRKRVMAASFVLAGVFRLALIGAGRAEAGVAFVALVMAAMFFSSPLFVYFPSVIADYYGARNSSGNYAVLYTAKVGGGVFAGTVAGYLVATAGWIPTFALGGGLAIAAGLAALLLRPPSGSGLEGDPTDPANPTDPAAE</sequence>
<gene>
    <name evidence="9" type="ORF">C469_10631</name>
</gene>
<feature type="transmembrane region" description="Helical" evidence="7">
    <location>
        <begin position="118"/>
        <end position="137"/>
    </location>
</feature>
<dbReference type="InterPro" id="IPR036259">
    <property type="entry name" value="MFS_trans_sf"/>
</dbReference>
<dbReference type="Pfam" id="PF07690">
    <property type="entry name" value="MFS_1"/>
    <property type="match status" value="1"/>
</dbReference>
<dbReference type="InterPro" id="IPR020846">
    <property type="entry name" value="MFS_dom"/>
</dbReference>
<feature type="transmembrane region" description="Helical" evidence="7">
    <location>
        <begin position="279"/>
        <end position="300"/>
    </location>
</feature>
<dbReference type="GO" id="GO:0016020">
    <property type="term" value="C:membrane"/>
    <property type="evidence" value="ECO:0007669"/>
    <property type="project" value="UniProtKB-SubCell"/>
</dbReference>
<keyword evidence="3 7" id="KW-0812">Transmembrane</keyword>
<feature type="domain" description="Major facilitator superfamily (MFS) profile" evidence="8">
    <location>
        <begin position="276"/>
        <end position="477"/>
    </location>
</feature>
<keyword evidence="10" id="KW-1185">Reference proteome</keyword>
<name>M0NPI1_9EURY</name>
<accession>M0NPI1</accession>
<evidence type="ECO:0000256" key="5">
    <source>
        <dbReference type="ARBA" id="ARBA00023136"/>
    </source>
</evidence>
<feature type="transmembrane region" description="Helical" evidence="7">
    <location>
        <begin position="306"/>
        <end position="331"/>
    </location>
</feature>
<evidence type="ECO:0000313" key="9">
    <source>
        <dbReference type="EMBL" id="EMA59079.1"/>
    </source>
</evidence>
<comment type="subcellular location">
    <subcellularLocation>
        <location evidence="1">Membrane</location>
        <topology evidence="1">Multi-pass membrane protein</topology>
    </subcellularLocation>
</comment>
<evidence type="ECO:0000256" key="1">
    <source>
        <dbReference type="ARBA" id="ARBA00004141"/>
    </source>
</evidence>
<evidence type="ECO:0000256" key="6">
    <source>
        <dbReference type="SAM" id="MobiDB-lite"/>
    </source>
</evidence>
<dbReference type="PANTHER" id="PTHR43385">
    <property type="entry name" value="RIBOFLAVIN TRANSPORTER RIBJ"/>
    <property type="match status" value="1"/>
</dbReference>
<evidence type="ECO:0000256" key="4">
    <source>
        <dbReference type="ARBA" id="ARBA00022989"/>
    </source>
</evidence>